<dbReference type="EMBL" id="FZOD01000015">
    <property type="protein sequence ID" value="SNS76290.1"/>
    <property type="molecule type" value="Genomic_DNA"/>
</dbReference>
<proteinExistence type="predicted"/>
<dbReference type="AlphaFoldDB" id="A0A239H4J3"/>
<evidence type="ECO:0000313" key="1">
    <source>
        <dbReference type="EMBL" id="SNS76290.1"/>
    </source>
</evidence>
<keyword evidence="2" id="KW-1185">Reference proteome</keyword>
<sequence>MRAGGTGPGGAVDEDVALLWGEDLLTRQNPR</sequence>
<name>A0A239H4J3_9ACTN</name>
<dbReference type="Proteomes" id="UP000198282">
    <property type="component" value="Unassembled WGS sequence"/>
</dbReference>
<accession>A0A239H4J3</accession>
<organism evidence="1 2">
    <name type="scientific">Streptosporangium subroseum</name>
    <dbReference type="NCBI Taxonomy" id="106412"/>
    <lineage>
        <taxon>Bacteria</taxon>
        <taxon>Bacillati</taxon>
        <taxon>Actinomycetota</taxon>
        <taxon>Actinomycetes</taxon>
        <taxon>Streptosporangiales</taxon>
        <taxon>Streptosporangiaceae</taxon>
        <taxon>Streptosporangium</taxon>
    </lineage>
</organism>
<evidence type="ECO:0000313" key="2">
    <source>
        <dbReference type="Proteomes" id="UP000198282"/>
    </source>
</evidence>
<gene>
    <name evidence="1" type="ORF">SAMN05216276_101592</name>
</gene>
<protein>
    <submittedName>
        <fullName evidence="1">Uncharacterized protein</fullName>
    </submittedName>
</protein>
<reference evidence="1 2" key="1">
    <citation type="submission" date="2017-06" db="EMBL/GenBank/DDBJ databases">
        <authorList>
            <person name="Kim H.J."/>
            <person name="Triplett B.A."/>
        </authorList>
    </citation>
    <scope>NUCLEOTIDE SEQUENCE [LARGE SCALE GENOMIC DNA]</scope>
    <source>
        <strain evidence="1 2">CGMCC 4.2132</strain>
    </source>
</reference>